<organism evidence="5 6">
    <name type="scientific">Alternaria dauci</name>
    <dbReference type="NCBI Taxonomy" id="48095"/>
    <lineage>
        <taxon>Eukaryota</taxon>
        <taxon>Fungi</taxon>
        <taxon>Dikarya</taxon>
        <taxon>Ascomycota</taxon>
        <taxon>Pezizomycotina</taxon>
        <taxon>Dothideomycetes</taxon>
        <taxon>Pleosporomycetidae</taxon>
        <taxon>Pleosporales</taxon>
        <taxon>Pleosporineae</taxon>
        <taxon>Pleosporaceae</taxon>
        <taxon>Alternaria</taxon>
        <taxon>Alternaria sect. Porri</taxon>
    </lineage>
</organism>
<comment type="caution">
    <text evidence="5">The sequence shown here is derived from an EMBL/GenBank/DDBJ whole genome shotgun (WGS) entry which is preliminary data.</text>
</comment>
<dbReference type="InterPro" id="IPR014722">
    <property type="entry name" value="Rib_uL2_dom2"/>
</dbReference>
<keyword evidence="2" id="KW-0689">Ribosomal protein</keyword>
<evidence type="ECO:0000313" key="5">
    <source>
        <dbReference type="EMBL" id="KAL1797447.1"/>
    </source>
</evidence>
<evidence type="ECO:0000313" key="6">
    <source>
        <dbReference type="Proteomes" id="UP001578633"/>
    </source>
</evidence>
<dbReference type="Gene3D" id="2.30.30.30">
    <property type="match status" value="1"/>
</dbReference>
<evidence type="ECO:0000256" key="4">
    <source>
        <dbReference type="SAM" id="MobiDB-lite"/>
    </source>
</evidence>
<keyword evidence="3" id="KW-0687">Ribonucleoprotein</keyword>
<dbReference type="PROSITE" id="PS01108">
    <property type="entry name" value="RIBOSOMAL_L24"/>
    <property type="match status" value="1"/>
</dbReference>
<dbReference type="InterPro" id="IPR041988">
    <property type="entry name" value="Ribosomal_uL24_KOW"/>
</dbReference>
<comment type="similarity">
    <text evidence="1">Belongs to the universal ribosomal protein uL24 family.</text>
</comment>
<accession>A0ABR3UME7</accession>
<dbReference type="RefSeq" id="XP_069308031.1">
    <property type="nucleotide sequence ID" value="XM_069450216.1"/>
</dbReference>
<sequence length="523" mass="60128">MSQLVVRPGRNAARQAKRLKEIRKVKNAIQWHERERKKRQELKQERWDSKQAVLARIMWENEHVKGVRKQALANAKEDWKLGPLRPNRAIGPDAEKYGALKAAQIQKPEIPVKTQKTRNAVREKKGLELEYPLVVDDKKYFPIVKDDRVVILKGKDAGKIGTVQELVPRTHEVVVKDMNMQYFDTAVFNAAAEGMGPKIENALPMPLDHVRLVVPAEIQKGGKKCFEDVVVEKIFMERHTTGIDPYTGTDYGDSEIPEAHQYDPRTGLPIFHRYIAGTRQRIEWPWEREEDIKDIKDTRITEEPETDKQTWLRKTIANIRQPLTSLNRWRSKNIEDRAQQDASKDLATGNIEEKFAEIQRMEQERFKAATPRSVDPNYPGAYDFDTTRNVVEGSESMAYTLVAPPFPGTLGEELRSDIHEFSIKSRKERGPDAPRPVKIARHSEQGVLARETAKQQQRAADAMKTPMQLRWELEYQKKVQSQKEKPLVDQESLLAALGQHMQKSTTKPYLGKKQIPSQTADLD</sequence>
<protein>
    <recommendedName>
        <fullName evidence="7">KOW domain-containing protein</fullName>
    </recommendedName>
</protein>
<reference evidence="5 6" key="1">
    <citation type="submission" date="2024-09" db="EMBL/GenBank/DDBJ databases">
        <title>T2T genomes of carrot and Alternaria dauci and their utility for understanding host-pathogen interaction during carrot leaf blight disease.</title>
        <authorList>
            <person name="Liu W."/>
            <person name="Xu S."/>
            <person name="Ou C."/>
            <person name="Liu X."/>
            <person name="Zhuang F."/>
            <person name="Deng X.W."/>
        </authorList>
    </citation>
    <scope>NUCLEOTIDE SEQUENCE [LARGE SCALE GENOMIC DNA]</scope>
    <source>
        <strain evidence="5 6">A2016</strain>
    </source>
</reference>
<dbReference type="InterPro" id="IPR005825">
    <property type="entry name" value="Ribosomal_uL24_CS"/>
</dbReference>
<evidence type="ECO:0000256" key="3">
    <source>
        <dbReference type="ARBA" id="ARBA00023274"/>
    </source>
</evidence>
<dbReference type="EMBL" id="JBHGVX010000003">
    <property type="protein sequence ID" value="KAL1797447.1"/>
    <property type="molecule type" value="Genomic_DNA"/>
</dbReference>
<keyword evidence="6" id="KW-1185">Reference proteome</keyword>
<evidence type="ECO:0008006" key="7">
    <source>
        <dbReference type="Google" id="ProtNLM"/>
    </source>
</evidence>
<name>A0ABR3UME7_9PLEO</name>
<dbReference type="Proteomes" id="UP001578633">
    <property type="component" value="Chromosome 3"/>
</dbReference>
<dbReference type="SUPFAM" id="SSF50104">
    <property type="entry name" value="Translation proteins SH3-like domain"/>
    <property type="match status" value="1"/>
</dbReference>
<gene>
    <name evidence="5" type="ORF">ACET3X_004053</name>
</gene>
<evidence type="ECO:0000256" key="2">
    <source>
        <dbReference type="ARBA" id="ARBA00022980"/>
    </source>
</evidence>
<dbReference type="CDD" id="cd06089">
    <property type="entry name" value="KOW_RPL26"/>
    <property type="match status" value="1"/>
</dbReference>
<feature type="region of interest" description="Disordered" evidence="4">
    <location>
        <begin position="499"/>
        <end position="523"/>
    </location>
</feature>
<evidence type="ECO:0000256" key="1">
    <source>
        <dbReference type="ARBA" id="ARBA00010618"/>
    </source>
</evidence>
<dbReference type="InterPro" id="IPR003256">
    <property type="entry name" value="Ribosomal_uL24"/>
</dbReference>
<proteinExistence type="inferred from homology"/>
<dbReference type="PANTHER" id="PTHR12903">
    <property type="entry name" value="MITOCHONDRIAL RIBOSOMAL PROTEIN L24"/>
    <property type="match status" value="1"/>
</dbReference>
<dbReference type="InterPro" id="IPR008991">
    <property type="entry name" value="Translation_prot_SH3-like_sf"/>
</dbReference>
<dbReference type="GeneID" id="96084375"/>